<dbReference type="FunFam" id="1.20.1270.280:FF:000002">
    <property type="entry name" value="Dynein heavy chain 5, axonemal"/>
    <property type="match status" value="1"/>
</dbReference>
<dbReference type="EnsemblMetazoa" id="PHUM561990-RA">
    <property type="protein sequence ID" value="PHUM561990-PA"/>
    <property type="gene ID" value="PHUM561990"/>
</dbReference>
<evidence type="ECO:0000259" key="15">
    <source>
        <dbReference type="SMART" id="SM00382"/>
    </source>
</evidence>
<dbReference type="Gene3D" id="1.10.287.2620">
    <property type="match status" value="1"/>
</dbReference>
<dbReference type="FunFam" id="1.20.920.30:FF:000004">
    <property type="entry name" value="Dynein axonemal heavy chain 5"/>
    <property type="match status" value="1"/>
</dbReference>
<dbReference type="InterPro" id="IPR013602">
    <property type="entry name" value="Dynein_heavy_linker"/>
</dbReference>
<evidence type="ECO:0000256" key="2">
    <source>
        <dbReference type="ARBA" id="ARBA00008887"/>
    </source>
</evidence>
<dbReference type="KEGG" id="phu:Phum_PHUM561990"/>
<dbReference type="InterPro" id="IPR004273">
    <property type="entry name" value="Dynein_heavy_D6_P-loop"/>
</dbReference>
<evidence type="ECO:0000256" key="3">
    <source>
        <dbReference type="ARBA" id="ARBA00022490"/>
    </source>
</evidence>
<keyword evidence="7" id="KW-0067">ATP-binding</keyword>
<dbReference type="Pfam" id="PF17852">
    <property type="entry name" value="Dynein_AAA_lid"/>
    <property type="match status" value="1"/>
</dbReference>
<dbReference type="EMBL" id="AAZO01006822">
    <property type="status" value="NOT_ANNOTATED_CDS"/>
    <property type="molecule type" value="Genomic_DNA"/>
</dbReference>
<dbReference type="RefSeq" id="XP_002431951.1">
    <property type="nucleotide sequence ID" value="XM_002431906.1"/>
</dbReference>
<dbReference type="eggNOG" id="KOG3595">
    <property type="taxonomic scope" value="Eukaryota"/>
</dbReference>
<dbReference type="GO" id="GO:0005524">
    <property type="term" value="F:ATP binding"/>
    <property type="evidence" value="ECO:0007669"/>
    <property type="project" value="UniProtKB-KW"/>
</dbReference>
<dbReference type="Gene3D" id="1.20.1270.280">
    <property type="match status" value="1"/>
</dbReference>
<dbReference type="FunFam" id="3.40.50.300:FF:002141">
    <property type="entry name" value="Dynein heavy chain"/>
    <property type="match status" value="1"/>
</dbReference>
<evidence type="ECO:0000256" key="6">
    <source>
        <dbReference type="ARBA" id="ARBA00022741"/>
    </source>
</evidence>
<dbReference type="SMART" id="SM00382">
    <property type="entry name" value="AAA"/>
    <property type="match status" value="3"/>
</dbReference>
<dbReference type="FunFam" id="3.40.50.300:FF:000320">
    <property type="entry name" value="Dynein, axonemal, heavy chain 5"/>
    <property type="match status" value="1"/>
</dbReference>
<dbReference type="GO" id="GO:0097729">
    <property type="term" value="C:9+2 motile cilium"/>
    <property type="evidence" value="ECO:0007669"/>
    <property type="project" value="UniProtKB-ARBA"/>
</dbReference>
<dbReference type="GO" id="GO:0051959">
    <property type="term" value="F:dynein light intermediate chain binding"/>
    <property type="evidence" value="ECO:0007669"/>
    <property type="project" value="InterPro"/>
</dbReference>
<evidence type="ECO:0000256" key="4">
    <source>
        <dbReference type="ARBA" id="ARBA00022701"/>
    </source>
</evidence>
<feature type="domain" description="AAA+ ATPase" evidence="15">
    <location>
        <begin position="2299"/>
        <end position="2454"/>
    </location>
</feature>
<evidence type="ECO:0000256" key="12">
    <source>
        <dbReference type="ARBA" id="ARBA00023212"/>
    </source>
</evidence>
<dbReference type="FunFam" id="1.20.140.100:FF:000003">
    <property type="entry name" value="Dynein, axonemal, heavy chain 5"/>
    <property type="match status" value="1"/>
</dbReference>
<evidence type="ECO:0000256" key="7">
    <source>
        <dbReference type="ARBA" id="ARBA00022840"/>
    </source>
</evidence>
<evidence type="ECO:0000256" key="1">
    <source>
        <dbReference type="ARBA" id="ARBA00004430"/>
    </source>
</evidence>
<dbReference type="Pfam" id="PF25007">
    <property type="entry name" value="DYH2-5-8_CC"/>
    <property type="match status" value="1"/>
</dbReference>
<feature type="domain" description="AAA+ ATPase" evidence="15">
    <location>
        <begin position="2655"/>
        <end position="2803"/>
    </location>
</feature>
<keyword evidence="4" id="KW-0493">Microtubule</keyword>
<evidence type="ECO:0000256" key="13">
    <source>
        <dbReference type="ARBA" id="ARBA00023273"/>
    </source>
</evidence>
<name>E0W0Q7_PEDHC</name>
<dbReference type="InterPro" id="IPR041589">
    <property type="entry name" value="DNAH3_AAA_lid_1"/>
</dbReference>
<keyword evidence="12" id="KW-0206">Cytoskeleton</keyword>
<evidence type="ECO:0000313" key="17">
    <source>
        <dbReference type="EnsemblMetazoa" id="PHUM561990-PA"/>
    </source>
</evidence>
<dbReference type="FunFam" id="3.40.50.300:FF:000044">
    <property type="entry name" value="Dynein heavy chain 5, axonemal"/>
    <property type="match status" value="1"/>
</dbReference>
<evidence type="ECO:0000256" key="8">
    <source>
        <dbReference type="ARBA" id="ARBA00023017"/>
    </source>
</evidence>
<proteinExistence type="inferred from homology"/>
<dbReference type="VEuPathDB" id="VectorBase:PHUM561990"/>
<dbReference type="InterPro" id="IPR035699">
    <property type="entry name" value="AAA_6"/>
</dbReference>
<dbReference type="Pfam" id="PF18198">
    <property type="entry name" value="AAA_lid_11"/>
    <property type="match status" value="1"/>
</dbReference>
<dbReference type="FunFam" id="1.10.8.720:FF:000004">
    <property type="entry name" value="Dynein heavy chain 5, axonemal"/>
    <property type="match status" value="1"/>
</dbReference>
<reference evidence="16" key="1">
    <citation type="submission" date="2007-04" db="EMBL/GenBank/DDBJ databases">
        <title>Annotation of Pediculus humanus corporis strain USDA.</title>
        <authorList>
            <person name="Kirkness E."/>
            <person name="Hannick L."/>
            <person name="Hass B."/>
            <person name="Bruggner R."/>
            <person name="Lawson D."/>
            <person name="Bidwell S."/>
            <person name="Joardar V."/>
            <person name="Caler E."/>
            <person name="Walenz B."/>
            <person name="Inman J."/>
            <person name="Schobel S."/>
            <person name="Galinsky K."/>
            <person name="Amedeo P."/>
            <person name="Strausberg R."/>
        </authorList>
    </citation>
    <scope>NUCLEOTIDE SEQUENCE</scope>
    <source>
        <strain evidence="16">USDA</strain>
    </source>
</reference>
<comment type="subcellular location">
    <subcellularLocation>
        <location evidence="1">Cytoplasm</location>
        <location evidence="1">Cytoskeleton</location>
        <location evidence="1">Cilium axoneme</location>
    </subcellularLocation>
</comment>
<dbReference type="FunFam" id="3.40.50.300:FF:001221">
    <property type="entry name" value="Axonemal dynein heavy chain 8"/>
    <property type="match status" value="1"/>
</dbReference>
<dbReference type="Pfam" id="PF12780">
    <property type="entry name" value="AAA_8"/>
    <property type="match status" value="1"/>
</dbReference>
<dbReference type="InterPro" id="IPR042228">
    <property type="entry name" value="Dynein_linker_3"/>
</dbReference>
<dbReference type="InterPro" id="IPR024317">
    <property type="entry name" value="Dynein_heavy_chain_D4_dom"/>
</dbReference>
<dbReference type="InterPro" id="IPR043160">
    <property type="entry name" value="Dynein_C_barrel"/>
</dbReference>
<dbReference type="InterPro" id="IPR041228">
    <property type="entry name" value="Dynein_C"/>
</dbReference>
<dbReference type="FunFam" id="3.40.50.300:FF:000049">
    <property type="entry name" value="Dynein, axonemal, heavy chain 5"/>
    <property type="match status" value="1"/>
</dbReference>
<dbReference type="GO" id="GO:0008569">
    <property type="term" value="F:minus-end-directed microtubule motor activity"/>
    <property type="evidence" value="ECO:0007669"/>
    <property type="project" value="InterPro"/>
</dbReference>
<dbReference type="Gene3D" id="6.10.140.1060">
    <property type="match status" value="1"/>
</dbReference>
<dbReference type="InterPro" id="IPR024743">
    <property type="entry name" value="Dynein_HC_stalk"/>
</dbReference>
<dbReference type="Pfam" id="PF12774">
    <property type="entry name" value="AAA_6"/>
    <property type="match status" value="1"/>
</dbReference>
<feature type="coiled-coil region" evidence="14">
    <location>
        <begin position="3281"/>
        <end position="3315"/>
    </location>
</feature>
<dbReference type="InterPro" id="IPR043157">
    <property type="entry name" value="Dynein_AAA1S"/>
</dbReference>
<keyword evidence="6" id="KW-0547">Nucleotide-binding</keyword>
<dbReference type="Gene3D" id="3.10.490.20">
    <property type="match status" value="1"/>
</dbReference>
<evidence type="ECO:0000313" key="16">
    <source>
        <dbReference type="EMBL" id="EEB19213.1"/>
    </source>
</evidence>
<evidence type="ECO:0000313" key="18">
    <source>
        <dbReference type="Proteomes" id="UP000009046"/>
    </source>
</evidence>
<gene>
    <name evidence="17" type="primary">8234732</name>
    <name evidence="16" type="ORF">Phum_PHUM561990</name>
</gene>
<dbReference type="Gene3D" id="3.20.180.20">
    <property type="entry name" value="Dynein heavy chain, N-terminal domain 2"/>
    <property type="match status" value="1"/>
</dbReference>
<dbReference type="GO" id="GO:0045505">
    <property type="term" value="F:dynein intermediate chain binding"/>
    <property type="evidence" value="ECO:0007669"/>
    <property type="project" value="InterPro"/>
</dbReference>
<dbReference type="SUPFAM" id="SSF52540">
    <property type="entry name" value="P-loop containing nucleoside triphosphate hydrolases"/>
    <property type="match status" value="4"/>
</dbReference>
<dbReference type="FunFam" id="1.10.8.710:FF:000003">
    <property type="entry name" value="Dynein axonemal heavy chain 5"/>
    <property type="match status" value="1"/>
</dbReference>
<dbReference type="STRING" id="121224.E0W0Q7"/>
<dbReference type="Gene3D" id="1.10.8.720">
    <property type="entry name" value="Region D6 of dynein motor"/>
    <property type="match status" value="1"/>
</dbReference>
<evidence type="ECO:0000256" key="14">
    <source>
        <dbReference type="SAM" id="Coils"/>
    </source>
</evidence>
<dbReference type="InterPro" id="IPR013594">
    <property type="entry name" value="Dynein_heavy_tail"/>
</dbReference>
<reference evidence="16" key="2">
    <citation type="submission" date="2007-04" db="EMBL/GenBank/DDBJ databases">
        <title>The genome of the human body louse.</title>
        <authorList>
            <consortium name="The Human Body Louse Genome Consortium"/>
            <person name="Kirkness E."/>
            <person name="Walenz B."/>
            <person name="Hass B."/>
            <person name="Bruggner R."/>
            <person name="Strausberg R."/>
        </authorList>
    </citation>
    <scope>NUCLEOTIDE SEQUENCE</scope>
    <source>
        <strain evidence="16">USDA</strain>
    </source>
</reference>
<dbReference type="PANTHER" id="PTHR46532">
    <property type="entry name" value="MALE FERTILITY FACTOR KL5"/>
    <property type="match status" value="1"/>
</dbReference>
<dbReference type="InterPro" id="IPR042219">
    <property type="entry name" value="AAA_lid_11_sf"/>
</dbReference>
<dbReference type="Gene3D" id="1.10.472.130">
    <property type="match status" value="1"/>
</dbReference>
<keyword evidence="18" id="KW-1185">Reference proteome</keyword>
<dbReference type="FunCoup" id="E0W0Q7">
    <property type="interactions" value="9"/>
</dbReference>
<dbReference type="InterPro" id="IPR003593">
    <property type="entry name" value="AAA+_ATPase"/>
</dbReference>
<protein>
    <submittedName>
        <fullName evidence="16 17">Dynein heavy chain, cytosolic, putative</fullName>
    </submittedName>
</protein>
<dbReference type="CTD" id="8234732"/>
<dbReference type="InterPro" id="IPR035706">
    <property type="entry name" value="AAA_9"/>
</dbReference>
<feature type="domain" description="AAA+ ATPase" evidence="15">
    <location>
        <begin position="2020"/>
        <end position="2164"/>
    </location>
</feature>
<dbReference type="GeneID" id="8234732"/>
<dbReference type="GO" id="GO:0005858">
    <property type="term" value="C:axonemal dynein complex"/>
    <property type="evidence" value="ECO:0007669"/>
    <property type="project" value="TreeGrafter"/>
</dbReference>
<dbReference type="FunFam" id="3.10.490.20:FF:000003">
    <property type="entry name" value="Dynein heavy chain 5, axonemal"/>
    <property type="match status" value="1"/>
</dbReference>
<feature type="coiled-coil region" evidence="14">
    <location>
        <begin position="3501"/>
        <end position="3549"/>
    </location>
</feature>
<organism>
    <name type="scientific">Pediculus humanus subsp. corporis</name>
    <name type="common">Body louse</name>
    <dbReference type="NCBI Taxonomy" id="121224"/>
    <lineage>
        <taxon>Eukaryota</taxon>
        <taxon>Metazoa</taxon>
        <taxon>Ecdysozoa</taxon>
        <taxon>Arthropoda</taxon>
        <taxon>Hexapoda</taxon>
        <taxon>Insecta</taxon>
        <taxon>Pterygota</taxon>
        <taxon>Neoptera</taxon>
        <taxon>Paraneoptera</taxon>
        <taxon>Psocodea</taxon>
        <taxon>Troctomorpha</taxon>
        <taxon>Phthiraptera</taxon>
        <taxon>Anoplura</taxon>
        <taxon>Pediculidae</taxon>
        <taxon>Pediculus</taxon>
    </lineage>
</organism>
<dbReference type="Pfam" id="PF18199">
    <property type="entry name" value="Dynein_C"/>
    <property type="match status" value="1"/>
</dbReference>
<dbReference type="Pfam" id="PF03028">
    <property type="entry name" value="Dynein_heavy"/>
    <property type="match status" value="1"/>
</dbReference>
<dbReference type="FunFam" id="1.20.58.1120:FF:000004">
    <property type="entry name" value="Dynein axonemal heavy chain 5"/>
    <property type="match status" value="1"/>
</dbReference>
<evidence type="ECO:0000256" key="10">
    <source>
        <dbReference type="ARBA" id="ARBA00023069"/>
    </source>
</evidence>
<keyword evidence="8" id="KW-0243">Dynein</keyword>
<dbReference type="InParanoid" id="E0W0Q7"/>
<dbReference type="Gene3D" id="1.20.140.100">
    <property type="entry name" value="Dynein heavy chain, N-terminal domain 2"/>
    <property type="match status" value="1"/>
</dbReference>
<dbReference type="FunFam" id="1.10.287.2620:FF:000003">
    <property type="entry name" value="Dynein, axonemal, heavy chain 5"/>
    <property type="match status" value="1"/>
</dbReference>
<keyword evidence="10" id="KW-0969">Cilium</keyword>
<dbReference type="Pfam" id="PF17857">
    <property type="entry name" value="AAA_lid_1"/>
    <property type="match status" value="1"/>
</dbReference>
<keyword evidence="11" id="KW-0505">Motor protein</keyword>
<dbReference type="OrthoDB" id="10251809at2759"/>
<accession>E0W0Q7</accession>
<dbReference type="FunFam" id="1.10.8.1220:FF:000001">
    <property type="entry name" value="Dynein axonemal heavy chain 5"/>
    <property type="match status" value="1"/>
</dbReference>
<dbReference type="Gene3D" id="1.10.8.710">
    <property type="match status" value="1"/>
</dbReference>
<dbReference type="InterPro" id="IPR027417">
    <property type="entry name" value="P-loop_NTPase"/>
</dbReference>
<dbReference type="InterPro" id="IPR041466">
    <property type="entry name" value="Dynein_AAA5_ext"/>
</dbReference>
<keyword evidence="13" id="KW-0966">Cell projection</keyword>
<dbReference type="Gene3D" id="1.20.920.20">
    <property type="match status" value="1"/>
</dbReference>
<dbReference type="InterPro" id="IPR056759">
    <property type="entry name" value="DYH2-5-8_CC"/>
</dbReference>
<dbReference type="Pfam" id="PF08393">
    <property type="entry name" value="DHC_N2"/>
    <property type="match status" value="1"/>
</dbReference>
<dbReference type="FunFam" id="1.20.920.20:FF:000004">
    <property type="entry name" value="Dynein axonemal heavy chain 5"/>
    <property type="match status" value="1"/>
</dbReference>
<sequence>MFVLGPRICVEDSDDEDNFEIGSDGVVIQKRREECERKARRGEMDPRLEFTFQLLIDATGLPRNEIMDNVFECNMLDEINQLFLPHMRNKLIWFYQEIEEQEPPQPLDMMKTGSSRGVLGLLAAVQSKPAVPPKKKLFLTDGWSVPLTGICIYMFRLNTGKQLPEEGFHKDLFCGVIDAKKIGLVTTVERIMEHVFMEALAHPSPDGDEEDSNCPMVKNSLLPGLRSFCSALKVCEEVCDEENLFEDGKILMSGVTSDEEGRIMALKPDMVTQLEERVKNWMKKVSDVLMESTQLRKESDSGGPQDELEYWKKRGARFSQIVAQLQAHEVKMSLLVLNLAHSKSIKLWRETDKKITYCYNEARNNAKFIQAMEKCCHSLYLHDPVRMKDTILSLLQTVRLIHSVSQFYNTSERISSLMVKITNQMIETCKQYITNRGNETIWSQARNDVRQKLQHCIRLNKVYRSTYENVKAQPFIPNQIAFNFSENYVFGKFNGFCDRLSKIISMFNFIDDYNYLLERRMEGLLLGEDLEKAISTFNEAKKGICSRTYDYLDQRNLEFNSDLDIFIDKINELKGNIATLIEESFYSVWETPHGIKYLIRFEKVSVKIPLTKLDEKYERVLKYSEKEIDNIMKRFRKEKDNPPLPRHFPPISGRIKWIRSLQASVEELAKNVSSHSVLKSLPQASEVLRKYNSATNIFKTYEEDIKKIWITQEVWVIDDCLQKRLLGIDPESGKLQVNLDFRIKTLIREADCLMKMNIPIPPVTLTLLSKKEYFTLVSDSLQQLINNFLTTVRKVKLEVRPLFLPQLVRLTNMLAPGLNEISWSNPQWINFIKKTVEAIKSFDVLVTRVHDVYTNRILQVLSSMQKITLYSLPEDEPWSVEEFLRKTKTHCQSVALELNRRSLMVEEAVEEVLELVRKAGENFKGETTNFDFNFDASGQYETSLNTPTSVGSQQQQQQQQQDWSLIWECFENPQTLLVNSSGGLSKGMQEMVKNAVAEMRRYYSRKVVDVLIKVTRQSLDCLRKRFYTGDLQDPSHPIRKKPEPVFIIQAILMIPNVTIKPTLEEIQEALISAGKFITSVSKGVGQWTGGKVQAAPDRKRSWKKLAGQQNLDLKSKMKECDSSKVETPKERRRRLYKFHSEEKSPFPTQEKNFYNHVMENKEVVKTLSLLSTCIQDIKKEMNTFMARWNPYKILWTNDHSNRKDLLTMTLQNFESLLQKYGELESNLSIENDLFYLGSCLVVSTDRLKFGLLTEVKSCTHRIGQALKKKYSREMDYVYAVINEIDRKLDRQIRDLDDVRLIMDTLKKIREQEVDMERKIDPIEEAFNVVARYEIPLEQSTLDLVENLRYTWQKLQNRALEVNVSLLNMQPTFEADLKRNLDAFKQDNIDYCHEYRTSGPMMPGLTPREASDRLILFQNRFDGMWRKLMTYQSGEELFGLPPTDYPELAQIRKELNLLQKLYKLYNDVIDGVSSYYDIPWGEVNIEEINNELMEFQNRCRKLPKGLKEWPAFHALKRTIDDFNDMCPLLELMANKAMKPRHWQRIMEVTNFVFDLESEGFCLKNILEAPLLKYKEDIEDICISAMKEKDIEAKLRQVTSEWSVHELTFMTFNNRGELLLRGDTTAETIGQLEDSLMVLGSLMSNRYNAPFRKQIQQWVYDLSNTNDILERWLLVQNMWVYLEAVFVGGDIAKQLPKEAKRFSKIDKSWQKIMQRAHETPGVVNCCVGDDLLKQLLPHLQEQLELCQKSLSGYLERKRMMFPRFFFVSDPALLEILGQASDSHTIQNHLLSIFDNTRYVKFHDIEYNKMTAIISSEGEQISLERAVRAEGSVETWLTNLLQTAQSSLHSIIRTAYTMINDSNFNLLSFLDKMPAQVGILGIQMIWTRDAETALMQARQDKRMMPETNNKFLDLLNTLIDQTTRELTKIDRIKFETLITIQVHQRDIFDILCRINLRSPNDFEWLKQSRFYFKDDVDKTWISITDVTFAYQNEYLGCTERLVITPLTDRCYITLAQALAMSMGGSPCGPAGTGKTETVKDMGKTLAKYVVVFNCSDQMDYRGLGRIYKGLAQSGSWGCFDEFNRIELPVLSVAAQQVAVVLGAKKEKKKSFIFTDGDQIDLCPEFGIFITMNPGYAGRKELPENLKIQFRTVAMMVPDRQIIIRVKLASCGFLENITLARKFYTLYKLCEEQLTKQVHYDFGLRNILSVLRSLGAAKRVNSKDSESTIVMRVLKDMNLSKLIDEDEPLFMSLVADLFPNMSIEKTIYPNLENAISKKVEEAGLIYHPPWVLKLIQLYETQRVRHGIMTLGPTGAGKTTCIHTLMQALSEMGDPHREMRMNPKAITAAQMFGRLDVATNDWTDGIFSALWRKTLKMKKGDKIWLVLDGPVDSIWIENLNSVLDDNKTLTLANGDRLPMSQNCKIIFEPHNIDNASPATVSRNGMVYMSSSGLDWEPVLAAWLKTRSKKESQVFLPLFKESFTLAHNYVTQNLTMCMSVLQCNVILQLIDLLEGLAPVQIDEPNPEELLDMEISKKGPAEEEEEGENEVQKHLSPEHLHRLFLFSLAWSMGALLDSPSAIKFNKFVREKFTSFDWPNSRLYPDATVFDFVVNSDGKWEHWSRNVKDYKYPESTTPDYSSILVPIIENTRMEFLIYTIAHQGKAVLLMGEQGSAKTVMIKSYMKRAGTENFIGRSFNFSSATSPYQFQKTIESFVEKRMGNTFGPGNGKKMIVFIDDVNLPQINEWGDQITNEILRQVMDMKGFYSLEKPGEFTSIVDVQFLAAMSQPGGGRNDIPSRLKRQFCMFNVSIPSDGSIDKIFKLIGEGHYNSKRGFSLEVRNLVKKLVPLTRELWQETRAFLLPTPAKFHYVFSLRELSRVWQGMVGTLSTVFDSEKILLVLWKHECCRVFSDRFTISKDKNWFDSMMTKIIETKLGVEYREMADINPVFVDFMRDAPEPTGEEGEDADMELPKVYEPVINLNELQERLDMFLSQFNEMVRGAGMDLVFFPDAMLHIVRISRVIRHPKGNVMLVGVGGSGKQSLTKLASFIASYKTFQITLTRSYNSTNFLEDLKFLYRTCGVQGKGTTFIFTDLDIKEEGFLEYLNNILSSGVISNLFNRDEQQEIVSELTPIMKRENPKRSLNTEIIMEYFLFRTCQNLHVVLCFSPVGEKFRTRALRFPALVSGCTINWFHPWPAEALRLVAKHFLTDFDIACTSEVKIELVNALSTIQGAVSSISTEYFQRFRRATHVTPKSYLNFIGGYKNIYQAKQQELGEGAQRMETGLRKLDEASKSVEILKKELAVMEQELAHASKKAERVLTEVTDRAMQAETVKNQVMKVKEKAEALVAYIASEKALAEEKLEAAKPALEEAEAALNTIKPAHIATVRKLGRPPHLIMRIMDCVLILFQRKLHAVIGDASCPCPKPSWAESLKMMASTTFLLQLQNYPKDIINNEMVELLMPYFEMEDYNMDTAKRVCGDVAGLLSWTKAMAFFHSVNKEVLPLKANLSLQEARLKIAMDDLSRAEKELEDRELALQQVKDQYDAAVMEKQRLTDAASICLRKMTAATALINGLGGEKIRWTEQSKEFKAQLGRLVGDVLLATGFLSYCGPYNQEFRSNLVNSWMTHLQERCIPFTQNLNITNMLVDNATISEWTLQGLPNDELSVQNALIVTKSSSYSLLIDPQSQGKMWIKNKEAENELQITSLNHKYFRTHLEDSLSLGRPLLIEDVGEELDPVIDNVLEKNFIKSGSIEKVVVGDKECDVMPGFMLYITTKLPNPAYSPEISAKTSIIDFTVTMQGLEDQLLGRVILMEKSDLEAERVQLFESVMKNQKTMKELESNLLCRLTSTETSFVDDETLIQVLQETKSTAEEVNQKLKVAASTEKKITIAREEFRAVAARGSVLYFLIVEMSYVNVMYQNSLKQFLNLFDNSITKSTKSQVTEERIDIILQYLTHEVWTFTLRSLYERHKLLFTLMLAMKIDVQKGLITHEEFLTFIKGGASLDLNAVQPKPFKWILDITWLNLVEISKLKVFNDVLIKIENSEKEWLNWYEKEKPEEEDIPCGYQKSLDVFRKLLLIRSWSPDRTLSQARRYISESLGKRYAEACILNLEATWSESEPRTPLVCILSIGSDPSPQIINLSKVKEVPVRCVSMGQGQELHARRLIFDCMTSGGWVLLQNIHLSLPFCNEAMDALVETEVIHETFRLWMTTEVHTQFPIGLLQMAIKFTNEPPQGIRASLKRTYQNITQDTLDYSSQPQWPPLLYAVAFLHTVVQERKKFGPLGWNIPYEFNQADFAASVQFIQNHLDDMDPKKGISWPTVCYMLGEVQYGGRVTDDYDKRLLTTFTHVWFCDVLLRPGFEFYKNYKVPITRNLNVYVDYINNLPLTDSPEVFGLHSNADITYQINTASCILDTILNVQPKEGGSSGGETRENTVYKLCDDMLEKLPIQYNNYEVKEALQKMGALLPMNIFLRQEIDRMQKVLIEVRTTLCDLKLAIDGTIVMSQSLRLALDAMYDARIPGRWLKISWESATLGFWYTELLERDAQFRRWCNNGRPYSFWMTGFFNPQGFLTAMRQEVTRAHKGWALDSVVLQNLVTKHNKEDLHDSPPEGVYVYGLFLEGAALDRKTGKLIESRPKVLYEPMPVIYIYAISSTAGKECRVYECPIYRKPQRTDQKYVGSIDFETDTNPRHWTLRGVALLCDIK</sequence>
<dbReference type="HOGENOM" id="CLU_000038_9_1_1"/>
<dbReference type="GO" id="GO:0005874">
    <property type="term" value="C:microtubule"/>
    <property type="evidence" value="ECO:0007669"/>
    <property type="project" value="UniProtKB-KW"/>
</dbReference>
<dbReference type="EMBL" id="DS235862">
    <property type="protein sequence ID" value="EEB19213.1"/>
    <property type="molecule type" value="Genomic_DNA"/>
</dbReference>
<dbReference type="Pfam" id="PF12775">
    <property type="entry name" value="AAA_7"/>
    <property type="match status" value="1"/>
</dbReference>
<dbReference type="Pfam" id="PF12777">
    <property type="entry name" value="MT"/>
    <property type="match status" value="1"/>
</dbReference>
<comment type="similarity">
    <text evidence="2">Belongs to the dynein heavy chain family.</text>
</comment>
<dbReference type="Pfam" id="PF08385">
    <property type="entry name" value="DHC_N1"/>
    <property type="match status" value="1"/>
</dbReference>
<dbReference type="PANTHER" id="PTHR46532:SF4">
    <property type="entry name" value="AAA+ ATPASE DOMAIN-CONTAINING PROTEIN"/>
    <property type="match status" value="1"/>
</dbReference>
<keyword evidence="3" id="KW-0963">Cytoplasm</keyword>
<dbReference type="Gene3D" id="1.20.58.1120">
    <property type="match status" value="1"/>
</dbReference>
<dbReference type="Proteomes" id="UP000009046">
    <property type="component" value="Unassembled WGS sequence"/>
</dbReference>
<dbReference type="Gene3D" id="1.10.8.1220">
    <property type="match status" value="1"/>
</dbReference>
<evidence type="ECO:0000256" key="5">
    <source>
        <dbReference type="ARBA" id="ARBA00022737"/>
    </source>
</evidence>
<dbReference type="InterPro" id="IPR042222">
    <property type="entry name" value="Dynein_2_N"/>
</dbReference>
<dbReference type="FunFam" id="3.40.50.300:FF:000543">
    <property type="entry name" value="Dynein axonemal heavy chain 5"/>
    <property type="match status" value="1"/>
</dbReference>
<keyword evidence="9 14" id="KW-0175">Coiled coil</keyword>
<dbReference type="FunFam" id="3.20.180.20:FF:000001">
    <property type="entry name" value="Dynein axonemal heavy chain 5"/>
    <property type="match status" value="1"/>
</dbReference>
<dbReference type="Gene3D" id="3.40.50.300">
    <property type="entry name" value="P-loop containing nucleotide triphosphate hydrolases"/>
    <property type="match status" value="5"/>
</dbReference>
<dbReference type="GO" id="GO:0007018">
    <property type="term" value="P:microtubule-based movement"/>
    <property type="evidence" value="ECO:0007669"/>
    <property type="project" value="InterPro"/>
</dbReference>
<evidence type="ECO:0000256" key="9">
    <source>
        <dbReference type="ARBA" id="ARBA00023054"/>
    </source>
</evidence>
<reference evidence="17" key="3">
    <citation type="submission" date="2021-02" db="UniProtKB">
        <authorList>
            <consortium name="EnsemblMetazoa"/>
        </authorList>
    </citation>
    <scope>IDENTIFICATION</scope>
    <source>
        <strain evidence="17">USDA</strain>
    </source>
</reference>
<dbReference type="InterPro" id="IPR026983">
    <property type="entry name" value="DHC"/>
</dbReference>
<dbReference type="InterPro" id="IPR041658">
    <property type="entry name" value="AAA_lid_11"/>
</dbReference>
<keyword evidence="5" id="KW-0677">Repeat</keyword>
<dbReference type="OMA" id="WWKKASW"/>
<dbReference type="Pfam" id="PF12781">
    <property type="entry name" value="AAA_9"/>
    <property type="match status" value="1"/>
</dbReference>
<dbReference type="Gene3D" id="1.20.920.30">
    <property type="match status" value="1"/>
</dbReference>
<evidence type="ECO:0000256" key="11">
    <source>
        <dbReference type="ARBA" id="ARBA00023175"/>
    </source>
</evidence>